<dbReference type="AlphaFoldDB" id="A0A1F7UN55"/>
<name>A0A1F7UN55_9BACT</name>
<dbReference type="STRING" id="1802397.A3J43_03405"/>
<gene>
    <name evidence="1" type="ORF">A3J43_03405</name>
</gene>
<organism evidence="1 2">
    <name type="scientific">Candidatus Uhrbacteria bacterium RIFCSPHIGHO2_12_FULL_54_23</name>
    <dbReference type="NCBI Taxonomy" id="1802397"/>
    <lineage>
        <taxon>Bacteria</taxon>
        <taxon>Candidatus Uhriibacteriota</taxon>
    </lineage>
</organism>
<proteinExistence type="predicted"/>
<evidence type="ECO:0000313" key="2">
    <source>
        <dbReference type="Proteomes" id="UP000176604"/>
    </source>
</evidence>
<protein>
    <submittedName>
        <fullName evidence="1">Uncharacterized protein</fullName>
    </submittedName>
</protein>
<evidence type="ECO:0000313" key="1">
    <source>
        <dbReference type="EMBL" id="OGL79723.1"/>
    </source>
</evidence>
<dbReference type="Proteomes" id="UP000176604">
    <property type="component" value="Unassembled WGS sequence"/>
</dbReference>
<comment type="caution">
    <text evidence="1">The sequence shown here is derived from an EMBL/GenBank/DDBJ whole genome shotgun (WGS) entry which is preliminary data.</text>
</comment>
<dbReference type="EMBL" id="MGEF01000002">
    <property type="protein sequence ID" value="OGL79723.1"/>
    <property type="molecule type" value="Genomic_DNA"/>
</dbReference>
<accession>A0A1F7UN55</accession>
<sequence length="105" mass="11408">MRSKDDHQQHMALMLMRQCPACRVKYAAEHVRVLSASERGSLVSFTCGACKLGVLVVIAPMPFGLMGTGVPTDCSPDEALRFMNAEEVSADDVIEAHTLLKNSKS</sequence>
<reference evidence="1 2" key="1">
    <citation type="journal article" date="2016" name="Nat. Commun.">
        <title>Thousands of microbial genomes shed light on interconnected biogeochemical processes in an aquifer system.</title>
        <authorList>
            <person name="Anantharaman K."/>
            <person name="Brown C.T."/>
            <person name="Hug L.A."/>
            <person name="Sharon I."/>
            <person name="Castelle C.J."/>
            <person name="Probst A.J."/>
            <person name="Thomas B.C."/>
            <person name="Singh A."/>
            <person name="Wilkins M.J."/>
            <person name="Karaoz U."/>
            <person name="Brodie E.L."/>
            <person name="Williams K.H."/>
            <person name="Hubbard S.S."/>
            <person name="Banfield J.F."/>
        </authorList>
    </citation>
    <scope>NUCLEOTIDE SEQUENCE [LARGE SCALE GENOMIC DNA]</scope>
</reference>